<reference evidence="1 2" key="1">
    <citation type="submission" date="2016-04" db="EMBL/GenBank/DDBJ databases">
        <title>Complete Genome Sequence of Chryseobacterium sp. IHBB 10212.</title>
        <authorList>
            <person name="Pal M."/>
            <person name="Swarnkar M.K."/>
            <person name="Kaushal K."/>
            <person name="Chhibber S."/>
            <person name="Singh A.K."/>
            <person name="Gulati A."/>
        </authorList>
    </citation>
    <scope>NUCLEOTIDE SEQUENCE [LARGE SCALE GENOMIC DNA]</scope>
    <source>
        <strain evidence="1 2">IHBB 10212</strain>
    </source>
</reference>
<gene>
    <name evidence="1" type="ORF">A0O34_15165</name>
</gene>
<accession>A0A172XXM5</accession>
<dbReference type="OrthoDB" id="1270195at2"/>
<proteinExistence type="predicted"/>
<dbReference type="KEGG" id="chh:A0O34_15165"/>
<organism evidence="1 2">
    <name type="scientific">Chryseobacterium glaciei</name>
    <dbReference type="NCBI Taxonomy" id="1685010"/>
    <lineage>
        <taxon>Bacteria</taxon>
        <taxon>Pseudomonadati</taxon>
        <taxon>Bacteroidota</taxon>
        <taxon>Flavobacteriia</taxon>
        <taxon>Flavobacteriales</taxon>
        <taxon>Weeksellaceae</taxon>
        <taxon>Chryseobacterium group</taxon>
        <taxon>Chryseobacterium</taxon>
    </lineage>
</organism>
<dbReference type="EMBL" id="CP015199">
    <property type="protein sequence ID" value="ANF51763.1"/>
    <property type="molecule type" value="Genomic_DNA"/>
</dbReference>
<name>A0A172XXM5_9FLAO</name>
<sequence>MKENSYIEVKNYFENLSVQANFINDFVGFFQREWANRTASVKGLKTPALALFKYDLGFDGPDQNTVAVRKLGFAIMFNNIKPDDLEGQYIAIHDAEQLALKVLGRIRYDSNTPDHPLFNSFLKDSVEINPVELSGGEVGVDVLFNFKNKQLLKVDPEDWEDIENICQ</sequence>
<keyword evidence="2" id="KW-1185">Reference proteome</keyword>
<dbReference type="Proteomes" id="UP000077824">
    <property type="component" value="Chromosome"/>
</dbReference>
<dbReference type="RefSeq" id="WP_066756228.1">
    <property type="nucleotide sequence ID" value="NZ_CP015199.1"/>
</dbReference>
<evidence type="ECO:0000313" key="1">
    <source>
        <dbReference type="EMBL" id="ANF51763.1"/>
    </source>
</evidence>
<protein>
    <submittedName>
        <fullName evidence="1">Uncharacterized protein</fullName>
    </submittedName>
</protein>
<evidence type="ECO:0000313" key="2">
    <source>
        <dbReference type="Proteomes" id="UP000077824"/>
    </source>
</evidence>
<dbReference type="STRING" id="1685010.A0O34_15165"/>
<dbReference type="AlphaFoldDB" id="A0A172XXM5"/>